<reference evidence="1 2" key="1">
    <citation type="submission" date="2019-02" db="EMBL/GenBank/DDBJ databases">
        <title>Deep-cultivation of Planctomycetes and their phenomic and genomic characterization uncovers novel biology.</title>
        <authorList>
            <person name="Wiegand S."/>
            <person name="Jogler M."/>
            <person name="Boedeker C."/>
            <person name="Pinto D."/>
            <person name="Vollmers J."/>
            <person name="Rivas-Marin E."/>
            <person name="Kohn T."/>
            <person name="Peeters S.H."/>
            <person name="Heuer A."/>
            <person name="Rast P."/>
            <person name="Oberbeckmann S."/>
            <person name="Bunk B."/>
            <person name="Jeske O."/>
            <person name="Meyerdierks A."/>
            <person name="Storesund J.E."/>
            <person name="Kallscheuer N."/>
            <person name="Luecker S."/>
            <person name="Lage O.M."/>
            <person name="Pohl T."/>
            <person name="Merkel B.J."/>
            <person name="Hornburger P."/>
            <person name="Mueller R.-W."/>
            <person name="Bruemmer F."/>
            <person name="Labrenz M."/>
            <person name="Spormann A.M."/>
            <person name="Op den Camp H."/>
            <person name="Overmann J."/>
            <person name="Amann R."/>
            <person name="Jetten M.S.M."/>
            <person name="Mascher T."/>
            <person name="Medema M.H."/>
            <person name="Devos D.P."/>
            <person name="Kaster A.-K."/>
            <person name="Ovreas L."/>
            <person name="Rohde M."/>
            <person name="Galperin M.Y."/>
            <person name="Jogler C."/>
        </authorList>
    </citation>
    <scope>NUCLEOTIDE SEQUENCE [LARGE SCALE GENOMIC DNA]</scope>
    <source>
        <strain evidence="1 2">Mal48</strain>
    </source>
</reference>
<dbReference type="KEGG" id="tpol:Mal48_32890"/>
<proteinExistence type="predicted"/>
<organism evidence="1 2">
    <name type="scientific">Thalassoglobus polymorphus</name>
    <dbReference type="NCBI Taxonomy" id="2527994"/>
    <lineage>
        <taxon>Bacteria</taxon>
        <taxon>Pseudomonadati</taxon>
        <taxon>Planctomycetota</taxon>
        <taxon>Planctomycetia</taxon>
        <taxon>Planctomycetales</taxon>
        <taxon>Planctomycetaceae</taxon>
        <taxon>Thalassoglobus</taxon>
    </lineage>
</organism>
<keyword evidence="2" id="KW-1185">Reference proteome</keyword>
<protein>
    <submittedName>
        <fullName evidence="1">Uncharacterized protein</fullName>
    </submittedName>
</protein>
<evidence type="ECO:0000313" key="1">
    <source>
        <dbReference type="EMBL" id="QDT34030.1"/>
    </source>
</evidence>
<dbReference type="Proteomes" id="UP000315724">
    <property type="component" value="Chromosome"/>
</dbReference>
<dbReference type="EMBL" id="CP036267">
    <property type="protein sequence ID" value="QDT34030.1"/>
    <property type="molecule type" value="Genomic_DNA"/>
</dbReference>
<accession>A0A517QQX8</accession>
<sequence length="79" mass="9362">MYNFEENRTNIVESGLPAAVEFRFKSPRKIARTVASSPFLVSLRKFYWTKLFPDQGLQLSRDCDKLRPEWEVQRLPSLR</sequence>
<name>A0A517QQX8_9PLAN</name>
<dbReference type="AlphaFoldDB" id="A0A517QQX8"/>
<gene>
    <name evidence="1" type="ORF">Mal48_32890</name>
</gene>
<evidence type="ECO:0000313" key="2">
    <source>
        <dbReference type="Proteomes" id="UP000315724"/>
    </source>
</evidence>